<sequence length="474" mass="53459">MSPQLHLPMELIRMICEVSDQSTLASLSRVSKALHTVVEDYLWINYEWDGSSRVVKYLQRIIEKPELASLVKHVNIHFPGELEYDEVLESNIVEPLDVPKSAIPSLIASSPEVQDNWKNEIEASDPSAFLALVIALLPNLVSIRVHTRALQELDNLCELFDWVSRPEDKEARMSSVHGGHDPAFPHLREVYITSTDRASVEPGWERTNHAMDLLPLFYLPSLEHITAPIHLQDNFSWGRPTQPNAENIKSLDISMIREANLARVLAATPLLEKLDWNWCSRLDMDPLYPVPIADKHINLQRLSVLLGKLSETLTHLKITGSIRRLATEDGRFEGMFTKLVDDGNLGIFTPLTKLQTFHVPLSFVLGLHDPHKSDPLVLARNLPSNVEYLTISDEKPDPDDAHWLPEEIILVVKAYLSCWKEWTPKLVSLKLEIGSKGADLVAEELADVVASSGIQFQIEANPFPWDLSDSTDES</sequence>
<evidence type="ECO:0000313" key="2">
    <source>
        <dbReference type="EMBL" id="CAG8249003.1"/>
    </source>
</evidence>
<accession>A0A9W4I6W0</accession>
<organism evidence="2 3">
    <name type="scientific">Penicillium olsonii</name>
    <dbReference type="NCBI Taxonomy" id="99116"/>
    <lineage>
        <taxon>Eukaryota</taxon>
        <taxon>Fungi</taxon>
        <taxon>Dikarya</taxon>
        <taxon>Ascomycota</taxon>
        <taxon>Pezizomycotina</taxon>
        <taxon>Eurotiomycetes</taxon>
        <taxon>Eurotiomycetidae</taxon>
        <taxon>Eurotiales</taxon>
        <taxon>Aspergillaceae</taxon>
        <taxon>Penicillium</taxon>
    </lineage>
</organism>
<proteinExistence type="predicted"/>
<dbReference type="AlphaFoldDB" id="A0A9W4I6W0"/>
<gene>
    <name evidence="2" type="ORF">POLS_LOCUS8728</name>
</gene>
<dbReference type="InterPro" id="IPR001810">
    <property type="entry name" value="F-box_dom"/>
</dbReference>
<comment type="caution">
    <text evidence="2">The sequence shown here is derived from an EMBL/GenBank/DDBJ whole genome shotgun (WGS) entry which is preliminary data.</text>
</comment>
<feature type="domain" description="F-box" evidence="1">
    <location>
        <begin position="1"/>
        <end position="46"/>
    </location>
</feature>
<dbReference type="PROSITE" id="PS50181">
    <property type="entry name" value="FBOX"/>
    <property type="match status" value="1"/>
</dbReference>
<reference evidence="2" key="1">
    <citation type="submission" date="2021-07" db="EMBL/GenBank/DDBJ databases">
        <authorList>
            <person name="Branca A.L. A."/>
        </authorList>
    </citation>
    <scope>NUCLEOTIDE SEQUENCE</scope>
</reference>
<name>A0A9W4I6W0_PENOL</name>
<keyword evidence="3" id="KW-1185">Reference proteome</keyword>
<evidence type="ECO:0000313" key="3">
    <source>
        <dbReference type="Proteomes" id="UP001153618"/>
    </source>
</evidence>
<dbReference type="OrthoDB" id="4191831at2759"/>
<dbReference type="Proteomes" id="UP001153618">
    <property type="component" value="Unassembled WGS sequence"/>
</dbReference>
<evidence type="ECO:0000259" key="1">
    <source>
        <dbReference type="PROSITE" id="PS50181"/>
    </source>
</evidence>
<protein>
    <recommendedName>
        <fullName evidence="1">F-box domain-containing protein</fullName>
    </recommendedName>
</protein>
<dbReference type="EMBL" id="CAJVOS010000071">
    <property type="protein sequence ID" value="CAG8249003.1"/>
    <property type="molecule type" value="Genomic_DNA"/>
</dbReference>